<proteinExistence type="predicted"/>
<accession>A0AAW6C6P1</accession>
<comment type="caution">
    <text evidence="4">The sequence shown here is derived from an EMBL/GenBank/DDBJ whole genome shotgun (WGS) entry which is preliminary data.</text>
</comment>
<dbReference type="Gene3D" id="3.40.50.1390">
    <property type="entry name" value="Resolvase, N-terminal catalytic domain"/>
    <property type="match status" value="1"/>
</dbReference>
<dbReference type="GO" id="GO:0003677">
    <property type="term" value="F:DNA binding"/>
    <property type="evidence" value="ECO:0007669"/>
    <property type="project" value="InterPro"/>
</dbReference>
<dbReference type="InterPro" id="IPR050639">
    <property type="entry name" value="SSR_resolvase"/>
</dbReference>
<dbReference type="InterPro" id="IPR025827">
    <property type="entry name" value="Zn_ribbon_recom_dom"/>
</dbReference>
<dbReference type="SMART" id="SM00857">
    <property type="entry name" value="Resolvase"/>
    <property type="match status" value="1"/>
</dbReference>
<evidence type="ECO:0000256" key="1">
    <source>
        <dbReference type="SAM" id="Coils"/>
    </source>
</evidence>
<name>A0AAW6C6P1_FLAPL</name>
<dbReference type="RefSeq" id="WP_271907629.1">
    <property type="nucleotide sequence ID" value="NZ_JAQLWN010000037.1"/>
</dbReference>
<dbReference type="Pfam" id="PF13408">
    <property type="entry name" value="Zn_ribbon_recom"/>
    <property type="match status" value="1"/>
</dbReference>
<sequence length="554" mass="63747">MIEKTYNVGIYCRLSNDDERDGESVSIENQKLLLQSYVRQRGWNEIAVYCDDGYSGTNFDRPGVKRLIEDAKAKKINLILVKDLSRFGRNYIEFGQYTDYLFPSLGCRFIALNNGIDTMSDNGSTDVMCFLNLFNEFYSRDTSKKVKAVKRACAESGKFMGTYPAYGYKRDPEDKHHLVIDEETAPTVRRIFAMRAAGTGFRAIAVTLNEEGVLPPGALYYQRKGRSDPRNVNHKWAETTVKALIRSEVYIGNMVQGKTGTLSYKSRKLINKPEEEWIRVEGTHEPIISREVWDTVVSIDKKKVRKTPPTDGIRSIFTGLVYCADCGFKMRNHIERFTYKDGTPGRYSSFICGNYARSGKSACTIHSIYENVLEELVLTDIREKARFVECDGERLAEQISRMKEKESRSRVISYEQELKAAAARMTELERLMQNLYEDKCTGTIPQTVFQTLMRKYETERAEKAAAIPELEQMVRAQFENRQDANRWMEVIRRYTEITVLDESILFELVDRIEVGEARKVNGQRICDVKVVYRYVGSVDDALAQERQEAYEKAI</sequence>
<dbReference type="InterPro" id="IPR038109">
    <property type="entry name" value="DNA_bind_recomb_sf"/>
</dbReference>
<dbReference type="PROSITE" id="PS51736">
    <property type="entry name" value="RECOMBINASES_3"/>
    <property type="match status" value="1"/>
</dbReference>
<evidence type="ECO:0000259" key="2">
    <source>
        <dbReference type="PROSITE" id="PS51736"/>
    </source>
</evidence>
<evidence type="ECO:0000313" key="4">
    <source>
        <dbReference type="EMBL" id="MDB7906958.1"/>
    </source>
</evidence>
<dbReference type="PANTHER" id="PTHR30461">
    <property type="entry name" value="DNA-INVERTASE FROM LAMBDOID PROPHAGE"/>
    <property type="match status" value="1"/>
</dbReference>
<dbReference type="Proteomes" id="UP001211006">
    <property type="component" value="Unassembled WGS sequence"/>
</dbReference>
<dbReference type="Pfam" id="PF07508">
    <property type="entry name" value="Recombinase"/>
    <property type="match status" value="1"/>
</dbReference>
<dbReference type="EMBL" id="JAQLWO010000014">
    <property type="protein sequence ID" value="MDB7906958.1"/>
    <property type="molecule type" value="Genomic_DNA"/>
</dbReference>
<dbReference type="Pfam" id="PF14287">
    <property type="entry name" value="DUF4368"/>
    <property type="match status" value="1"/>
</dbReference>
<dbReference type="GO" id="GO:0000150">
    <property type="term" value="F:DNA strand exchange activity"/>
    <property type="evidence" value="ECO:0007669"/>
    <property type="project" value="InterPro"/>
</dbReference>
<feature type="domain" description="Resolvase/invertase-type recombinase catalytic" evidence="2">
    <location>
        <begin position="7"/>
        <end position="157"/>
    </location>
</feature>
<protein>
    <submittedName>
        <fullName evidence="4">Recombinase family protein</fullName>
    </submittedName>
</protein>
<evidence type="ECO:0000313" key="5">
    <source>
        <dbReference type="Proteomes" id="UP001211006"/>
    </source>
</evidence>
<dbReference type="Pfam" id="PF00239">
    <property type="entry name" value="Resolvase"/>
    <property type="match status" value="1"/>
</dbReference>
<dbReference type="InterPro" id="IPR011109">
    <property type="entry name" value="DNA_bind_recombinase_dom"/>
</dbReference>
<dbReference type="InterPro" id="IPR036162">
    <property type="entry name" value="Resolvase-like_N_sf"/>
</dbReference>
<feature type="domain" description="Recombinase" evidence="3">
    <location>
        <begin position="165"/>
        <end position="306"/>
    </location>
</feature>
<gene>
    <name evidence="4" type="ORF">PND83_13290</name>
</gene>
<dbReference type="Gene3D" id="3.90.1750.20">
    <property type="entry name" value="Putative Large Serine Recombinase, Chain B, Domain 2"/>
    <property type="match status" value="1"/>
</dbReference>
<dbReference type="PANTHER" id="PTHR30461:SF23">
    <property type="entry name" value="DNA RECOMBINASE-RELATED"/>
    <property type="match status" value="1"/>
</dbReference>
<reference evidence="4" key="1">
    <citation type="submission" date="2023-01" db="EMBL/GenBank/DDBJ databases">
        <title>Human gut microbiome strain richness.</title>
        <authorList>
            <person name="Chen-Liaw A."/>
        </authorList>
    </citation>
    <scope>NUCLEOTIDE SEQUENCE</scope>
    <source>
        <strain evidence="4">2225st1_A6_2225SCRN_200828</strain>
    </source>
</reference>
<dbReference type="InterPro" id="IPR006119">
    <property type="entry name" value="Resolv_N"/>
</dbReference>
<organism evidence="4 5">
    <name type="scientific">Flavonifractor plautii</name>
    <name type="common">Fusobacterium plautii</name>
    <dbReference type="NCBI Taxonomy" id="292800"/>
    <lineage>
        <taxon>Bacteria</taxon>
        <taxon>Bacillati</taxon>
        <taxon>Bacillota</taxon>
        <taxon>Clostridia</taxon>
        <taxon>Eubacteriales</taxon>
        <taxon>Oscillospiraceae</taxon>
        <taxon>Flavonifractor</taxon>
    </lineage>
</organism>
<evidence type="ECO:0000259" key="3">
    <source>
        <dbReference type="PROSITE" id="PS51737"/>
    </source>
</evidence>
<keyword evidence="1" id="KW-0175">Coiled coil</keyword>
<dbReference type="InterPro" id="IPR025378">
    <property type="entry name" value="DUF4368"/>
</dbReference>
<dbReference type="SUPFAM" id="SSF53041">
    <property type="entry name" value="Resolvase-like"/>
    <property type="match status" value="1"/>
</dbReference>
<dbReference type="PROSITE" id="PS51737">
    <property type="entry name" value="RECOMBINASE_DNA_BIND"/>
    <property type="match status" value="1"/>
</dbReference>
<feature type="coiled-coil region" evidence="1">
    <location>
        <begin position="411"/>
        <end position="438"/>
    </location>
</feature>
<dbReference type="AlphaFoldDB" id="A0AAW6C6P1"/>